<evidence type="ECO:0000256" key="7">
    <source>
        <dbReference type="ARBA" id="ARBA00022692"/>
    </source>
</evidence>
<comment type="pathway">
    <text evidence="3">Protein modification; protein glycosylation.</text>
</comment>
<keyword evidence="7" id="KW-0812">Transmembrane</keyword>
<keyword evidence="12 13" id="KW-0464">Manganese</keyword>
<keyword evidence="9" id="KW-1133">Transmembrane helix</keyword>
<dbReference type="Proteomes" id="UP000015105">
    <property type="component" value="Chromosome 3D"/>
</dbReference>
<dbReference type="PANTHER" id="PTHR11214">
    <property type="entry name" value="BETA-1,3-N-ACETYLGLUCOSAMINYLTRANSFERASE"/>
    <property type="match status" value="1"/>
</dbReference>
<evidence type="ECO:0000256" key="13">
    <source>
        <dbReference type="RuleBase" id="RU363063"/>
    </source>
</evidence>
<keyword evidence="10 13" id="KW-0333">Golgi apparatus</keyword>
<reference evidence="15" key="2">
    <citation type="journal article" date="2017" name="Nat. Plants">
        <title>The Aegilops tauschii genome reveals multiple impacts of transposons.</title>
        <authorList>
            <person name="Zhao G."/>
            <person name="Zou C."/>
            <person name="Li K."/>
            <person name="Wang K."/>
            <person name="Li T."/>
            <person name="Gao L."/>
            <person name="Zhang X."/>
            <person name="Wang H."/>
            <person name="Yang Z."/>
            <person name="Liu X."/>
            <person name="Jiang W."/>
            <person name="Mao L."/>
            <person name="Kong X."/>
            <person name="Jiao Y."/>
            <person name="Jia J."/>
        </authorList>
    </citation>
    <scope>NUCLEOTIDE SEQUENCE [LARGE SCALE GENOMIC DNA]</scope>
    <source>
        <strain evidence="15">cv. AL8/78</strain>
    </source>
</reference>
<evidence type="ECO:0000256" key="5">
    <source>
        <dbReference type="ARBA" id="ARBA00022676"/>
    </source>
</evidence>
<reference evidence="15" key="1">
    <citation type="journal article" date="2014" name="Science">
        <title>Ancient hybridizations among the ancestral genomes of bread wheat.</title>
        <authorList>
            <consortium name="International Wheat Genome Sequencing Consortium,"/>
            <person name="Marcussen T."/>
            <person name="Sandve S.R."/>
            <person name="Heier L."/>
            <person name="Spannagl M."/>
            <person name="Pfeifer M."/>
            <person name="Jakobsen K.S."/>
            <person name="Wulff B.B."/>
            <person name="Steuernagel B."/>
            <person name="Mayer K.F."/>
            <person name="Olsen O.A."/>
        </authorList>
    </citation>
    <scope>NUCLEOTIDE SEQUENCE [LARGE SCALE GENOMIC DNA]</scope>
    <source>
        <strain evidence="15">cv. AL8/78</strain>
    </source>
</reference>
<reference evidence="14" key="5">
    <citation type="journal article" date="2021" name="G3 (Bethesda)">
        <title>Aegilops tauschii genome assembly Aet v5.0 features greater sequence contiguity and improved annotation.</title>
        <authorList>
            <person name="Wang L."/>
            <person name="Zhu T."/>
            <person name="Rodriguez J.C."/>
            <person name="Deal K.R."/>
            <person name="Dubcovsky J."/>
            <person name="McGuire P.E."/>
            <person name="Lux T."/>
            <person name="Spannagl M."/>
            <person name="Mayer K.F.X."/>
            <person name="Baldrich P."/>
            <person name="Meyers B.C."/>
            <person name="Huo N."/>
            <person name="Gu Y.Q."/>
            <person name="Zhou H."/>
            <person name="Devos K.M."/>
            <person name="Bennetzen J.L."/>
            <person name="Unver T."/>
            <person name="Budak H."/>
            <person name="Gulick P.J."/>
            <person name="Galiba G."/>
            <person name="Kalapos B."/>
            <person name="Nelson D.R."/>
            <person name="Li P."/>
            <person name="You F.M."/>
            <person name="Luo M.C."/>
            <person name="Dvorak J."/>
        </authorList>
    </citation>
    <scope>NUCLEOTIDE SEQUENCE [LARGE SCALE GENOMIC DNA]</scope>
    <source>
        <strain evidence="14">cv. AL8/78</strain>
    </source>
</reference>
<evidence type="ECO:0000256" key="1">
    <source>
        <dbReference type="ARBA" id="ARBA00001936"/>
    </source>
</evidence>
<sequence length="173" mass="19718">MLATRLAKYRARPRVYVGCMKSGPVLSQRGVKYHEPEYWKFGDVGNKYFRHATGQIYAVSKDLAAYISVNQPILHRFANEDVSVGAWLIGLEVEHVDDRSMCCATPPGPYAEPRTYGSLFAHASSSDRNNSRAFCRLRVEEEGRERVRGVLRLVLQRGLQVRGQDEAHPRRLR</sequence>
<reference evidence="14" key="4">
    <citation type="submission" date="2019-03" db="UniProtKB">
        <authorList>
            <consortium name="EnsemblPlants"/>
        </authorList>
    </citation>
    <scope>IDENTIFICATION</scope>
</reference>
<dbReference type="Gramene" id="AET3Gv20861900.47">
    <property type="protein sequence ID" value="AET3Gv20861900.47"/>
    <property type="gene ID" value="AET3Gv20861900"/>
</dbReference>
<keyword evidence="5 13" id="KW-0328">Glycosyltransferase</keyword>
<comment type="subcellular location">
    <subcellularLocation>
        <location evidence="2 13">Golgi apparatus membrane</location>
        <topology evidence="2 13">Single-pass type II membrane protein</topology>
    </subcellularLocation>
</comment>
<keyword evidence="6" id="KW-0808">Transferase</keyword>
<dbReference type="GO" id="GO:0008378">
    <property type="term" value="F:galactosyltransferase activity"/>
    <property type="evidence" value="ECO:0007669"/>
    <property type="project" value="TreeGrafter"/>
</dbReference>
<protein>
    <recommendedName>
        <fullName evidence="13">Hexosyltransferase</fullName>
        <ecNumber evidence="13">2.4.1.-</ecNumber>
    </recommendedName>
</protein>
<dbReference type="EC" id="2.4.1.-" evidence="13"/>
<dbReference type="EnsemblPlants" id="AET3Gv20861900.47">
    <property type="protein sequence ID" value="AET3Gv20861900.47"/>
    <property type="gene ID" value="AET3Gv20861900"/>
</dbReference>
<evidence type="ECO:0000256" key="3">
    <source>
        <dbReference type="ARBA" id="ARBA00004922"/>
    </source>
</evidence>
<organism evidence="14 15">
    <name type="scientific">Aegilops tauschii subsp. strangulata</name>
    <name type="common">Goatgrass</name>
    <dbReference type="NCBI Taxonomy" id="200361"/>
    <lineage>
        <taxon>Eukaryota</taxon>
        <taxon>Viridiplantae</taxon>
        <taxon>Streptophyta</taxon>
        <taxon>Embryophyta</taxon>
        <taxon>Tracheophyta</taxon>
        <taxon>Spermatophyta</taxon>
        <taxon>Magnoliopsida</taxon>
        <taxon>Liliopsida</taxon>
        <taxon>Poales</taxon>
        <taxon>Poaceae</taxon>
        <taxon>BOP clade</taxon>
        <taxon>Pooideae</taxon>
        <taxon>Triticodae</taxon>
        <taxon>Triticeae</taxon>
        <taxon>Triticinae</taxon>
        <taxon>Aegilops</taxon>
    </lineage>
</organism>
<dbReference type="InterPro" id="IPR002659">
    <property type="entry name" value="Glyco_trans_31"/>
</dbReference>
<dbReference type="AlphaFoldDB" id="A0A453G2N4"/>
<evidence type="ECO:0000256" key="6">
    <source>
        <dbReference type="ARBA" id="ARBA00022679"/>
    </source>
</evidence>
<accession>A0A453G2N4</accession>
<evidence type="ECO:0000256" key="2">
    <source>
        <dbReference type="ARBA" id="ARBA00004323"/>
    </source>
</evidence>
<comment type="similarity">
    <text evidence="4 13">Belongs to the glycosyltransferase 31 family.</text>
</comment>
<keyword evidence="15" id="KW-1185">Reference proteome</keyword>
<evidence type="ECO:0000256" key="9">
    <source>
        <dbReference type="ARBA" id="ARBA00022989"/>
    </source>
</evidence>
<keyword evidence="8" id="KW-0735">Signal-anchor</keyword>
<evidence type="ECO:0000256" key="10">
    <source>
        <dbReference type="ARBA" id="ARBA00023034"/>
    </source>
</evidence>
<dbReference type="GO" id="GO:0000139">
    <property type="term" value="C:Golgi membrane"/>
    <property type="evidence" value="ECO:0007669"/>
    <property type="project" value="UniProtKB-SubCell"/>
</dbReference>
<dbReference type="UniPathway" id="UPA00378"/>
<evidence type="ECO:0000313" key="15">
    <source>
        <dbReference type="Proteomes" id="UP000015105"/>
    </source>
</evidence>
<name>A0A453G2N4_AEGTS</name>
<dbReference type="PANTHER" id="PTHR11214:SF357">
    <property type="entry name" value="HEXOSYLTRANSFERASE"/>
    <property type="match status" value="1"/>
</dbReference>
<keyword evidence="11" id="KW-0472">Membrane</keyword>
<evidence type="ECO:0000256" key="11">
    <source>
        <dbReference type="ARBA" id="ARBA00023136"/>
    </source>
</evidence>
<dbReference type="Pfam" id="PF01762">
    <property type="entry name" value="Galactosyl_T"/>
    <property type="match status" value="1"/>
</dbReference>
<proteinExistence type="inferred from homology"/>
<reference evidence="14" key="3">
    <citation type="journal article" date="2017" name="Nature">
        <title>Genome sequence of the progenitor of the wheat D genome Aegilops tauschii.</title>
        <authorList>
            <person name="Luo M.C."/>
            <person name="Gu Y.Q."/>
            <person name="Puiu D."/>
            <person name="Wang H."/>
            <person name="Twardziok S.O."/>
            <person name="Deal K.R."/>
            <person name="Huo N."/>
            <person name="Zhu T."/>
            <person name="Wang L."/>
            <person name="Wang Y."/>
            <person name="McGuire P.E."/>
            <person name="Liu S."/>
            <person name="Long H."/>
            <person name="Ramasamy R.K."/>
            <person name="Rodriguez J.C."/>
            <person name="Van S.L."/>
            <person name="Yuan L."/>
            <person name="Wang Z."/>
            <person name="Xia Z."/>
            <person name="Xiao L."/>
            <person name="Anderson O.D."/>
            <person name="Ouyang S."/>
            <person name="Liang Y."/>
            <person name="Zimin A.V."/>
            <person name="Pertea G."/>
            <person name="Qi P."/>
            <person name="Bennetzen J.L."/>
            <person name="Dai X."/>
            <person name="Dawson M.W."/>
            <person name="Muller H.G."/>
            <person name="Kugler K."/>
            <person name="Rivarola-Duarte L."/>
            <person name="Spannagl M."/>
            <person name="Mayer K.F.X."/>
            <person name="Lu F.H."/>
            <person name="Bevan M.W."/>
            <person name="Leroy P."/>
            <person name="Li P."/>
            <person name="You F.M."/>
            <person name="Sun Q."/>
            <person name="Liu Z."/>
            <person name="Lyons E."/>
            <person name="Wicker T."/>
            <person name="Salzberg S.L."/>
            <person name="Devos K.M."/>
            <person name="Dvorak J."/>
        </authorList>
    </citation>
    <scope>NUCLEOTIDE SEQUENCE [LARGE SCALE GENOMIC DNA]</scope>
    <source>
        <strain evidence="14">cv. AL8/78</strain>
    </source>
</reference>
<evidence type="ECO:0000256" key="12">
    <source>
        <dbReference type="ARBA" id="ARBA00023211"/>
    </source>
</evidence>
<comment type="cofactor">
    <cofactor evidence="1 13">
        <name>Mn(2+)</name>
        <dbReference type="ChEBI" id="CHEBI:29035"/>
    </cofactor>
</comment>
<evidence type="ECO:0000256" key="8">
    <source>
        <dbReference type="ARBA" id="ARBA00022968"/>
    </source>
</evidence>
<evidence type="ECO:0000313" key="14">
    <source>
        <dbReference type="EnsemblPlants" id="AET3Gv20861900.47"/>
    </source>
</evidence>
<evidence type="ECO:0000256" key="4">
    <source>
        <dbReference type="ARBA" id="ARBA00008661"/>
    </source>
</evidence>